<sequence>VPKIPINPKSPCSLHGNPLMNLSPLDVKRASEFHSFSLVAKLGLLRHPVDLFEHHVNSLWGLSQPVTVGLIDPEHILIHLQSKEDFSKAWSRESKIFDNCRFLLLRWTPDFTKKKDSSYSATWLRLPGLPLACKNPTILEVIGNSFGRFLRLDERMKKMKHPMAPRMCVEMNLAFKLPDVVVIAMGSEEPLLQKIEYDIRIGFYRFCHLQGHQEASYRKKQVQATHLQATPSTYTQQGNASILTSNVAMVSAALPAGVHRPSARYPTKAPVVDPSVINAHPPSACVNASTNLSHQPSSQLPLNSHLPSQVIPPSLPTDDPQVSHPAQTPSNPPQNPLSSLISPAPPQAAHSAHILESGSDPQALVLSQPPTQSSTPIISQDNGSESQPIVIHNQFALLIDDGVLSCEPVLGAPSLPPTQNTPADLATLCHAHLAL</sequence>
<gene>
    <name evidence="3" type="ORF">CFOL_v3_19105</name>
</gene>
<protein>
    <submittedName>
        <fullName evidence="3">DUF4283 domain-containing protein</fullName>
    </submittedName>
</protein>
<keyword evidence="4" id="KW-1185">Reference proteome</keyword>
<name>A0A1Q3C5U7_CEPFO</name>
<dbReference type="PANTHER" id="PTHR31286:SF99">
    <property type="entry name" value="DUF4283 DOMAIN-CONTAINING PROTEIN"/>
    <property type="match status" value="1"/>
</dbReference>
<evidence type="ECO:0000259" key="2">
    <source>
        <dbReference type="Pfam" id="PF14111"/>
    </source>
</evidence>
<feature type="compositionally biased region" description="Polar residues" evidence="1">
    <location>
        <begin position="368"/>
        <end position="384"/>
    </location>
</feature>
<evidence type="ECO:0000313" key="3">
    <source>
        <dbReference type="EMBL" id="GAV75627.1"/>
    </source>
</evidence>
<dbReference type="InterPro" id="IPR025558">
    <property type="entry name" value="DUF4283"/>
</dbReference>
<dbReference type="InterPro" id="IPR040256">
    <property type="entry name" value="At4g02000-like"/>
</dbReference>
<dbReference type="PANTHER" id="PTHR31286">
    <property type="entry name" value="GLYCINE-RICH CELL WALL STRUCTURAL PROTEIN 1.8-LIKE"/>
    <property type="match status" value="1"/>
</dbReference>
<feature type="non-terminal residue" evidence="3">
    <location>
        <position position="1"/>
    </location>
</feature>
<dbReference type="Pfam" id="PF14111">
    <property type="entry name" value="DUF4283"/>
    <property type="match status" value="1"/>
</dbReference>
<evidence type="ECO:0000313" key="4">
    <source>
        <dbReference type="Proteomes" id="UP000187406"/>
    </source>
</evidence>
<reference evidence="4" key="1">
    <citation type="submission" date="2016-04" db="EMBL/GenBank/DDBJ databases">
        <title>Cephalotus genome sequencing.</title>
        <authorList>
            <person name="Fukushima K."/>
            <person name="Hasebe M."/>
            <person name="Fang X."/>
        </authorList>
    </citation>
    <scope>NUCLEOTIDE SEQUENCE [LARGE SCALE GENOMIC DNA]</scope>
    <source>
        <strain evidence="4">cv. St1</strain>
    </source>
</reference>
<dbReference type="Proteomes" id="UP000187406">
    <property type="component" value="Unassembled WGS sequence"/>
</dbReference>
<dbReference type="InParanoid" id="A0A1Q3C5U7"/>
<dbReference type="EMBL" id="BDDD01001399">
    <property type="protein sequence ID" value="GAV75627.1"/>
    <property type="molecule type" value="Genomic_DNA"/>
</dbReference>
<evidence type="ECO:0000256" key="1">
    <source>
        <dbReference type="SAM" id="MobiDB-lite"/>
    </source>
</evidence>
<organism evidence="3 4">
    <name type="scientific">Cephalotus follicularis</name>
    <name type="common">Albany pitcher plant</name>
    <dbReference type="NCBI Taxonomy" id="3775"/>
    <lineage>
        <taxon>Eukaryota</taxon>
        <taxon>Viridiplantae</taxon>
        <taxon>Streptophyta</taxon>
        <taxon>Embryophyta</taxon>
        <taxon>Tracheophyta</taxon>
        <taxon>Spermatophyta</taxon>
        <taxon>Magnoliopsida</taxon>
        <taxon>eudicotyledons</taxon>
        <taxon>Gunneridae</taxon>
        <taxon>Pentapetalae</taxon>
        <taxon>rosids</taxon>
        <taxon>fabids</taxon>
        <taxon>Oxalidales</taxon>
        <taxon>Cephalotaceae</taxon>
        <taxon>Cephalotus</taxon>
    </lineage>
</organism>
<feature type="compositionally biased region" description="Low complexity" evidence="1">
    <location>
        <begin position="336"/>
        <end position="352"/>
    </location>
</feature>
<feature type="region of interest" description="Disordered" evidence="1">
    <location>
        <begin position="287"/>
        <end position="384"/>
    </location>
</feature>
<comment type="caution">
    <text evidence="3">The sequence shown here is derived from an EMBL/GenBank/DDBJ whole genome shotgun (WGS) entry which is preliminary data.</text>
</comment>
<dbReference type="OrthoDB" id="1751950at2759"/>
<proteinExistence type="predicted"/>
<accession>A0A1Q3C5U7</accession>
<feature type="compositionally biased region" description="Polar residues" evidence="1">
    <location>
        <begin position="287"/>
        <end position="307"/>
    </location>
</feature>
<dbReference type="AlphaFoldDB" id="A0A1Q3C5U7"/>
<feature type="domain" description="DUF4283" evidence="2">
    <location>
        <begin position="53"/>
        <end position="112"/>
    </location>
</feature>